<evidence type="ECO:0000313" key="2">
    <source>
        <dbReference type="Proteomes" id="UP000198748"/>
    </source>
</evidence>
<dbReference type="RefSeq" id="WP_090155494.1">
    <property type="nucleotide sequence ID" value="NZ_FNAN01000016.1"/>
</dbReference>
<proteinExistence type="predicted"/>
<dbReference type="Proteomes" id="UP000198748">
    <property type="component" value="Unassembled WGS sequence"/>
</dbReference>
<name>A0A1G7S5J0_9BACT</name>
<reference evidence="2" key="1">
    <citation type="submission" date="2016-10" db="EMBL/GenBank/DDBJ databases">
        <authorList>
            <person name="Varghese N."/>
            <person name="Submissions S."/>
        </authorList>
    </citation>
    <scope>NUCLEOTIDE SEQUENCE [LARGE SCALE GENOMIC DNA]</scope>
    <source>
        <strain evidence="2">DSM 25329</strain>
    </source>
</reference>
<keyword evidence="2" id="KW-1185">Reference proteome</keyword>
<sequence length="192" mass="21996">MALHKYLLVILVFLSVFWGCQDKEKARALDLREQQILAREKGFAVKEADYQSLLRMRDSLLTTPDTTVIIQRWPDDIAGLWSSKSVCRESNCSEYVIGDQRSNTWEFVSDSTGLYTRVINNNQVVRVFAARYDSTRIQLHYMSDSSASKNIELTVELGRDNNKNLIKGMQTTGIDKSCTAKFSIELTRLTNR</sequence>
<organism evidence="1 2">
    <name type="scientific">Dyadobacter soli</name>
    <dbReference type="NCBI Taxonomy" id="659014"/>
    <lineage>
        <taxon>Bacteria</taxon>
        <taxon>Pseudomonadati</taxon>
        <taxon>Bacteroidota</taxon>
        <taxon>Cytophagia</taxon>
        <taxon>Cytophagales</taxon>
        <taxon>Spirosomataceae</taxon>
        <taxon>Dyadobacter</taxon>
    </lineage>
</organism>
<dbReference type="OrthoDB" id="766447at2"/>
<dbReference type="STRING" id="659014.SAMN04487996_11611"/>
<dbReference type="AlphaFoldDB" id="A0A1G7S5J0"/>
<evidence type="ECO:0000313" key="1">
    <source>
        <dbReference type="EMBL" id="SDG18251.1"/>
    </source>
</evidence>
<protein>
    <submittedName>
        <fullName evidence="1">Uncharacterized protein</fullName>
    </submittedName>
</protein>
<dbReference type="EMBL" id="FNAN01000016">
    <property type="protein sequence ID" value="SDG18251.1"/>
    <property type="molecule type" value="Genomic_DNA"/>
</dbReference>
<gene>
    <name evidence="1" type="ORF">SAMN04487996_11611</name>
</gene>
<accession>A0A1G7S5J0</accession>